<dbReference type="AlphaFoldDB" id="A0A9D0Z9C9"/>
<dbReference type="Gene3D" id="3.40.50.1950">
    <property type="entry name" value="Flavin prenyltransferase-like"/>
    <property type="match status" value="1"/>
</dbReference>
<name>A0A9D0Z9C9_9FIRM</name>
<dbReference type="PIRSF" id="PIRSF001390">
    <property type="entry name" value="Dipicolinate_synth_subunit_B"/>
    <property type="match status" value="1"/>
</dbReference>
<protein>
    <submittedName>
        <fullName evidence="2">Dipicolinate synthase subunit B</fullName>
    </submittedName>
</protein>
<dbReference type="InterPro" id="IPR003382">
    <property type="entry name" value="Flavoprotein"/>
</dbReference>
<dbReference type="NCBIfam" id="TIGR02852">
    <property type="entry name" value="spore_dpaB"/>
    <property type="match status" value="1"/>
</dbReference>
<organism evidence="2 3">
    <name type="scientific">Candidatus Onthenecus intestinigallinarum</name>
    <dbReference type="NCBI Taxonomy" id="2840875"/>
    <lineage>
        <taxon>Bacteria</taxon>
        <taxon>Bacillati</taxon>
        <taxon>Bacillota</taxon>
        <taxon>Clostridia</taxon>
        <taxon>Eubacteriales</taxon>
        <taxon>Candidatus Onthenecus</taxon>
    </lineage>
</organism>
<gene>
    <name evidence="2" type="ORF">IAB73_02070</name>
</gene>
<dbReference type="NCBIfam" id="NF006161">
    <property type="entry name" value="PRK08305.1"/>
    <property type="match status" value="1"/>
</dbReference>
<evidence type="ECO:0000313" key="2">
    <source>
        <dbReference type="EMBL" id="HIQ70981.1"/>
    </source>
</evidence>
<reference evidence="2" key="2">
    <citation type="journal article" date="2021" name="PeerJ">
        <title>Extensive microbial diversity within the chicken gut microbiome revealed by metagenomics and culture.</title>
        <authorList>
            <person name="Gilroy R."/>
            <person name="Ravi A."/>
            <person name="Getino M."/>
            <person name="Pursley I."/>
            <person name="Horton D.L."/>
            <person name="Alikhan N.F."/>
            <person name="Baker D."/>
            <person name="Gharbi K."/>
            <person name="Hall N."/>
            <person name="Watson M."/>
            <person name="Adriaenssens E.M."/>
            <person name="Foster-Nyarko E."/>
            <person name="Jarju S."/>
            <person name="Secka A."/>
            <person name="Antonio M."/>
            <person name="Oren A."/>
            <person name="Chaudhuri R.R."/>
            <person name="La Ragione R."/>
            <person name="Hildebrand F."/>
            <person name="Pallen M.J."/>
        </authorList>
    </citation>
    <scope>NUCLEOTIDE SEQUENCE</scope>
    <source>
        <strain evidence="2">ChiSxjej2B14-6234</strain>
    </source>
</reference>
<accession>A0A9D0Z9C9</accession>
<proteinExistence type="predicted"/>
<evidence type="ECO:0000259" key="1">
    <source>
        <dbReference type="Pfam" id="PF02441"/>
    </source>
</evidence>
<dbReference type="InterPro" id="IPR036551">
    <property type="entry name" value="Flavin_trans-like"/>
</dbReference>
<feature type="domain" description="Flavoprotein" evidence="1">
    <location>
        <begin position="6"/>
        <end position="175"/>
    </location>
</feature>
<dbReference type="SUPFAM" id="SSF52507">
    <property type="entry name" value="Homo-oligomeric flavin-containing Cys decarboxylases, HFCD"/>
    <property type="match status" value="1"/>
</dbReference>
<dbReference type="Pfam" id="PF02441">
    <property type="entry name" value="Flavoprotein"/>
    <property type="match status" value="1"/>
</dbReference>
<dbReference type="EMBL" id="DVFJ01000006">
    <property type="protein sequence ID" value="HIQ70981.1"/>
    <property type="molecule type" value="Genomic_DNA"/>
</dbReference>
<comment type="caution">
    <text evidence="2">The sequence shown here is derived from an EMBL/GenBank/DDBJ whole genome shotgun (WGS) entry which is preliminary data.</text>
</comment>
<dbReference type="GO" id="GO:0003824">
    <property type="term" value="F:catalytic activity"/>
    <property type="evidence" value="ECO:0007669"/>
    <property type="project" value="InterPro"/>
</dbReference>
<dbReference type="Proteomes" id="UP000886887">
    <property type="component" value="Unassembled WGS sequence"/>
</dbReference>
<reference evidence="2" key="1">
    <citation type="submission" date="2020-10" db="EMBL/GenBank/DDBJ databases">
        <authorList>
            <person name="Gilroy R."/>
        </authorList>
    </citation>
    <scope>NUCLEOTIDE SEQUENCE</scope>
    <source>
        <strain evidence="2">ChiSxjej2B14-6234</strain>
    </source>
</reference>
<dbReference type="InterPro" id="IPR014214">
    <property type="entry name" value="Dipicolinic_acid_synth_B"/>
</dbReference>
<sequence>MEMTGKRIGFALTGSFCTFAKVLPQVQALVEAGAQVFPIASGAVAGTDTRFGRAEDFLRALTDMTGREPLSTLAQVEPIGPRRMLDLLIVAPCTGNTLAKLAAGIADTPVTLACKAHLRNEGPLLLAPSTNDGLGTAAKNIGTLLAARSVFFVPFGQDDPQGKPRSLVAHMERIPEAAEAALAGRQLQPVLV</sequence>
<evidence type="ECO:0000313" key="3">
    <source>
        <dbReference type="Proteomes" id="UP000886887"/>
    </source>
</evidence>